<name>A0ABV7KXE4_9PROT</name>
<dbReference type="Proteomes" id="UP001595528">
    <property type="component" value="Unassembled WGS sequence"/>
</dbReference>
<accession>A0ABV7KXE4</accession>
<dbReference type="EMBL" id="JBHRTR010000019">
    <property type="protein sequence ID" value="MFC3227053.1"/>
    <property type="molecule type" value="Genomic_DNA"/>
</dbReference>
<evidence type="ECO:0000313" key="1">
    <source>
        <dbReference type="EMBL" id="MFC3227053.1"/>
    </source>
</evidence>
<reference evidence="2" key="1">
    <citation type="journal article" date="2019" name="Int. J. Syst. Evol. Microbiol.">
        <title>The Global Catalogue of Microorganisms (GCM) 10K type strain sequencing project: providing services to taxonomists for standard genome sequencing and annotation.</title>
        <authorList>
            <consortium name="The Broad Institute Genomics Platform"/>
            <consortium name="The Broad Institute Genome Sequencing Center for Infectious Disease"/>
            <person name="Wu L."/>
            <person name="Ma J."/>
        </authorList>
    </citation>
    <scope>NUCLEOTIDE SEQUENCE [LARGE SCALE GENOMIC DNA]</scope>
    <source>
        <strain evidence="2">KCTC 42964</strain>
    </source>
</reference>
<keyword evidence="2" id="KW-1185">Reference proteome</keyword>
<evidence type="ECO:0000313" key="2">
    <source>
        <dbReference type="Proteomes" id="UP001595528"/>
    </source>
</evidence>
<gene>
    <name evidence="1" type="ORF">ACFOGJ_07425</name>
</gene>
<protein>
    <recommendedName>
        <fullName evidence="3">ATP-binding protein</fullName>
    </recommendedName>
</protein>
<sequence length="378" mass="41296">MRIAAHSTIAASERALHSIADAPVGEPLRLPSNIRHLAGGAEAALAQVIISWAQKNHDGMLETFIDTREKIDDFVRRLPGLVAALCAVQASGKGTIGSIDTSLRNAALKRLEQLQSERPKQGYRGASAEILCADHLGRDRPYLLYLPQSGNGAALRPRENFRALADWLLRGAIRGAYRANVPTDAADAIGAMLYETFKNTEDHALSDIVGNLLDISIRAIKTNHHAIEPEKMARIVGEYKPLAKYCNTLTVPKGAIYTHLFELSILDSGPGFAVTWTGRSLKELSLDDEEAAVKACFGRGSAKGRSRFGEGLPHVMRLLGSQKGFLRLRTGRMSFYIDFSEEEQAAEVALRRHEQADLDFLAPVAGSLLTILIPIRRA</sequence>
<evidence type="ECO:0008006" key="3">
    <source>
        <dbReference type="Google" id="ProtNLM"/>
    </source>
</evidence>
<organism evidence="1 2">
    <name type="scientific">Marinibaculum pumilum</name>
    <dbReference type="NCBI Taxonomy" id="1766165"/>
    <lineage>
        <taxon>Bacteria</taxon>
        <taxon>Pseudomonadati</taxon>
        <taxon>Pseudomonadota</taxon>
        <taxon>Alphaproteobacteria</taxon>
        <taxon>Rhodospirillales</taxon>
        <taxon>Rhodospirillaceae</taxon>
        <taxon>Marinibaculum</taxon>
    </lineage>
</organism>
<proteinExistence type="predicted"/>
<comment type="caution">
    <text evidence="1">The sequence shown here is derived from an EMBL/GenBank/DDBJ whole genome shotgun (WGS) entry which is preliminary data.</text>
</comment>
<dbReference type="RefSeq" id="WP_379899214.1">
    <property type="nucleotide sequence ID" value="NZ_JBHRTR010000019.1"/>
</dbReference>